<dbReference type="PANTHER" id="PTHR43537">
    <property type="entry name" value="TRANSCRIPTIONAL REGULATOR, GNTR FAMILY"/>
    <property type="match status" value="1"/>
</dbReference>
<dbReference type="AlphaFoldDB" id="A0A437MCL3"/>
<dbReference type="Pfam" id="PF00392">
    <property type="entry name" value="GntR"/>
    <property type="match status" value="1"/>
</dbReference>
<dbReference type="Gene3D" id="1.10.10.10">
    <property type="entry name" value="Winged helix-like DNA-binding domain superfamily/Winged helix DNA-binding domain"/>
    <property type="match status" value="1"/>
</dbReference>
<dbReference type="SMART" id="SM00345">
    <property type="entry name" value="HTH_GNTR"/>
    <property type="match status" value="1"/>
</dbReference>
<dbReference type="SMART" id="SM00895">
    <property type="entry name" value="FCD"/>
    <property type="match status" value="1"/>
</dbReference>
<dbReference type="EMBL" id="SACL01000006">
    <property type="protein sequence ID" value="RVT95380.1"/>
    <property type="molecule type" value="Genomic_DNA"/>
</dbReference>
<evidence type="ECO:0000256" key="3">
    <source>
        <dbReference type="ARBA" id="ARBA00023163"/>
    </source>
</evidence>
<evidence type="ECO:0000313" key="5">
    <source>
        <dbReference type="EMBL" id="RVT95380.1"/>
    </source>
</evidence>
<comment type="caution">
    <text evidence="5">The sequence shown here is derived from an EMBL/GenBank/DDBJ whole genome shotgun (WGS) entry which is preliminary data.</text>
</comment>
<proteinExistence type="predicted"/>
<dbReference type="GO" id="GO:0003700">
    <property type="term" value="F:DNA-binding transcription factor activity"/>
    <property type="evidence" value="ECO:0007669"/>
    <property type="project" value="InterPro"/>
</dbReference>
<keyword evidence="2" id="KW-0238">DNA-binding</keyword>
<dbReference type="Gene3D" id="1.20.120.530">
    <property type="entry name" value="GntR ligand-binding domain-like"/>
    <property type="match status" value="1"/>
</dbReference>
<sequence length="255" mass="28842">MRPCLEYKAWWFCTQRIGVCRHMRSKQAAKQAESPQKGRIPVSDETLANTLHRKLEAEIAAGRIPPGSRLDEQEIADLYGCSRTPVREAFRLLAADRLVELRGRQGAMVRAIRAQTLIEMFQVMGELEGLCARLAARRITPPQIEVLRAIHARLLITAGSGVEAFYDVNQEFHEAIYEAASNEFLAEETRRLRNRVAVYRRRVTDMPSRIADTIAEHESIMAAIIARDPEAAHRHMRAHLTLLGENLLDLIAALD</sequence>
<dbReference type="InterPro" id="IPR011711">
    <property type="entry name" value="GntR_C"/>
</dbReference>
<dbReference type="OrthoDB" id="9789310at2"/>
<feature type="domain" description="HTH gntR-type" evidence="4">
    <location>
        <begin position="45"/>
        <end position="112"/>
    </location>
</feature>
<organism evidence="5 6">
    <name type="scientific">Rhodovarius crocodyli</name>
    <dbReference type="NCBI Taxonomy" id="1979269"/>
    <lineage>
        <taxon>Bacteria</taxon>
        <taxon>Pseudomonadati</taxon>
        <taxon>Pseudomonadota</taxon>
        <taxon>Alphaproteobacteria</taxon>
        <taxon>Acetobacterales</taxon>
        <taxon>Roseomonadaceae</taxon>
        <taxon>Rhodovarius</taxon>
    </lineage>
</organism>
<keyword evidence="6" id="KW-1185">Reference proteome</keyword>
<evidence type="ECO:0000256" key="1">
    <source>
        <dbReference type="ARBA" id="ARBA00023015"/>
    </source>
</evidence>
<protein>
    <submittedName>
        <fullName evidence="5">GntR family transcriptional regulator</fullName>
    </submittedName>
</protein>
<dbReference type="Pfam" id="PF07729">
    <property type="entry name" value="FCD"/>
    <property type="match status" value="1"/>
</dbReference>
<keyword evidence="1" id="KW-0805">Transcription regulation</keyword>
<dbReference type="InterPro" id="IPR036388">
    <property type="entry name" value="WH-like_DNA-bd_sf"/>
</dbReference>
<gene>
    <name evidence="5" type="ORF">EOD42_17515</name>
</gene>
<dbReference type="InterPro" id="IPR000524">
    <property type="entry name" value="Tscrpt_reg_HTH_GntR"/>
</dbReference>
<dbReference type="SUPFAM" id="SSF48008">
    <property type="entry name" value="GntR ligand-binding domain-like"/>
    <property type="match status" value="1"/>
</dbReference>
<dbReference type="GO" id="GO:0003677">
    <property type="term" value="F:DNA binding"/>
    <property type="evidence" value="ECO:0007669"/>
    <property type="project" value="UniProtKB-KW"/>
</dbReference>
<reference evidence="5 6" key="1">
    <citation type="submission" date="2019-01" db="EMBL/GenBank/DDBJ databases">
        <authorList>
            <person name="Chen W.-M."/>
        </authorList>
    </citation>
    <scope>NUCLEOTIDE SEQUENCE [LARGE SCALE GENOMIC DNA]</scope>
    <source>
        <strain evidence="5 6">CCP-6</strain>
    </source>
</reference>
<evidence type="ECO:0000313" key="6">
    <source>
        <dbReference type="Proteomes" id="UP000282957"/>
    </source>
</evidence>
<dbReference type="Proteomes" id="UP000282957">
    <property type="component" value="Unassembled WGS sequence"/>
</dbReference>
<dbReference type="PROSITE" id="PS50949">
    <property type="entry name" value="HTH_GNTR"/>
    <property type="match status" value="1"/>
</dbReference>
<accession>A0A437MCL3</accession>
<dbReference type="PANTHER" id="PTHR43537:SF49">
    <property type="entry name" value="TRANSCRIPTIONAL REGULATORY PROTEIN"/>
    <property type="match status" value="1"/>
</dbReference>
<dbReference type="CDD" id="cd07377">
    <property type="entry name" value="WHTH_GntR"/>
    <property type="match status" value="1"/>
</dbReference>
<evidence type="ECO:0000259" key="4">
    <source>
        <dbReference type="PROSITE" id="PS50949"/>
    </source>
</evidence>
<dbReference type="InterPro" id="IPR008920">
    <property type="entry name" value="TF_FadR/GntR_C"/>
</dbReference>
<evidence type="ECO:0000256" key="2">
    <source>
        <dbReference type="ARBA" id="ARBA00023125"/>
    </source>
</evidence>
<keyword evidence="3" id="KW-0804">Transcription</keyword>
<dbReference type="InterPro" id="IPR036390">
    <property type="entry name" value="WH_DNA-bd_sf"/>
</dbReference>
<name>A0A437MCL3_9PROT</name>
<dbReference type="SUPFAM" id="SSF46785">
    <property type="entry name" value="Winged helix' DNA-binding domain"/>
    <property type="match status" value="1"/>
</dbReference>